<evidence type="ECO:0000313" key="1">
    <source>
        <dbReference type="EMBL" id="KAK3259574.1"/>
    </source>
</evidence>
<comment type="caution">
    <text evidence="1">The sequence shown here is derived from an EMBL/GenBank/DDBJ whole genome shotgun (WGS) entry which is preliminary data.</text>
</comment>
<name>A0AAE0FH74_9CHLO</name>
<evidence type="ECO:0000313" key="2">
    <source>
        <dbReference type="Proteomes" id="UP001190700"/>
    </source>
</evidence>
<protein>
    <submittedName>
        <fullName evidence="1">Uncharacterized protein</fullName>
    </submittedName>
</protein>
<proteinExistence type="predicted"/>
<dbReference type="EMBL" id="LGRX02018638">
    <property type="protein sequence ID" value="KAK3259574.1"/>
    <property type="molecule type" value="Genomic_DNA"/>
</dbReference>
<dbReference type="AlphaFoldDB" id="A0AAE0FH74"/>
<gene>
    <name evidence="1" type="ORF">CYMTET_31435</name>
</gene>
<feature type="non-terminal residue" evidence="1">
    <location>
        <position position="671"/>
    </location>
</feature>
<sequence>MTEVREAEGTEPCPVAVRSRWHFWSRASKRDITSCLESSALENSGCNVDSNGNASSSSYCCSTLASYELYSCSCYQEFMPGIGNADDMALLREAYTNCGLEARVCEDLPDAVNYPATYDHVHYDLYNNYHSLQAGWLGDRVTHLRGWLDDRVTHFRTISDYSTEYEIWHSSYLVYINSLLYALANVTASFDMAVEVMVQMMSGADEIVAIKSQCKEASSTPGTSCQGYAEYILAVVAADECSTANRFFYCAEDIREDCSDYEFNLNDDDVLTLGNVLETMFQCVDQSRQLNCSQIQSECDQMLPRLQNKLTSCLDAENTTCHHAANALESPPNEMMLCAANARWVLANQSAEPECEAFLYDTRLFDHRFNFDVCADDKTIVEECSYFKSSTECASSGETHACVVHDDCPIGHFCALVATPGGVSACLACRHCEGCYDLSSQQMGVTYHTFFPAQPSCGHCTCDEEEEEDEEDQDMLSPPGQSTTVTIGMAPPGASDPTEPSSECVWRSTDTECDVASGCWAAEFGWDNFACTLSEVLSATSATDELIYDTPECSGTNEVPVNVLNLWGELGHACCEPSSITSLEIPIFQYSTEEPDLIPPSDWDAENVVLARYVSNKNKIIAGILLHVTRYEDAPECKSDRFSKLYEDPGCLNEERSSTIPKVGIDAVYDR</sequence>
<dbReference type="Proteomes" id="UP001190700">
    <property type="component" value="Unassembled WGS sequence"/>
</dbReference>
<reference evidence="1 2" key="1">
    <citation type="journal article" date="2015" name="Genome Biol. Evol.">
        <title>Comparative Genomics of a Bacterivorous Green Alga Reveals Evolutionary Causalities and Consequences of Phago-Mixotrophic Mode of Nutrition.</title>
        <authorList>
            <person name="Burns J.A."/>
            <person name="Paasch A."/>
            <person name="Narechania A."/>
            <person name="Kim E."/>
        </authorList>
    </citation>
    <scope>NUCLEOTIDE SEQUENCE [LARGE SCALE GENOMIC DNA]</scope>
    <source>
        <strain evidence="1 2">PLY_AMNH</strain>
    </source>
</reference>
<keyword evidence="2" id="KW-1185">Reference proteome</keyword>
<accession>A0AAE0FH74</accession>
<organism evidence="1 2">
    <name type="scientific">Cymbomonas tetramitiformis</name>
    <dbReference type="NCBI Taxonomy" id="36881"/>
    <lineage>
        <taxon>Eukaryota</taxon>
        <taxon>Viridiplantae</taxon>
        <taxon>Chlorophyta</taxon>
        <taxon>Pyramimonadophyceae</taxon>
        <taxon>Pyramimonadales</taxon>
        <taxon>Pyramimonadaceae</taxon>
        <taxon>Cymbomonas</taxon>
    </lineage>
</organism>